<dbReference type="AlphaFoldDB" id="A0A5N6YWV6"/>
<proteinExistence type="inferred from homology"/>
<dbReference type="Gene3D" id="1.10.630.10">
    <property type="entry name" value="Cytochrome P450"/>
    <property type="match status" value="1"/>
</dbReference>
<dbReference type="CDD" id="cd11065">
    <property type="entry name" value="CYP64-like"/>
    <property type="match status" value="1"/>
</dbReference>
<dbReference type="Pfam" id="PF00067">
    <property type="entry name" value="p450"/>
    <property type="match status" value="1"/>
</dbReference>
<protein>
    <submittedName>
        <fullName evidence="7">Cytochrome P450</fullName>
    </submittedName>
</protein>
<keyword evidence="5 6" id="KW-0349">Heme</keyword>
<dbReference type="GO" id="GO:0020037">
    <property type="term" value="F:heme binding"/>
    <property type="evidence" value="ECO:0007669"/>
    <property type="project" value="InterPro"/>
</dbReference>
<name>A0A5N6YWV6_9EURO</name>
<dbReference type="InterPro" id="IPR017972">
    <property type="entry name" value="Cyt_P450_CS"/>
</dbReference>
<evidence type="ECO:0000313" key="7">
    <source>
        <dbReference type="EMBL" id="KAE8348889.1"/>
    </source>
</evidence>
<dbReference type="PANTHER" id="PTHR46300">
    <property type="entry name" value="P450, PUTATIVE (EUROFUNG)-RELATED-RELATED"/>
    <property type="match status" value="1"/>
</dbReference>
<dbReference type="EMBL" id="ML739381">
    <property type="protein sequence ID" value="KAE8348889.1"/>
    <property type="molecule type" value="Genomic_DNA"/>
</dbReference>
<evidence type="ECO:0000256" key="1">
    <source>
        <dbReference type="ARBA" id="ARBA00010617"/>
    </source>
</evidence>
<dbReference type="InterPro" id="IPR050364">
    <property type="entry name" value="Cytochrome_P450_fung"/>
</dbReference>
<dbReference type="OrthoDB" id="2789670at2759"/>
<evidence type="ECO:0000256" key="5">
    <source>
        <dbReference type="PIRSR" id="PIRSR602401-1"/>
    </source>
</evidence>
<dbReference type="SUPFAM" id="SSF48264">
    <property type="entry name" value="Cytochrome P450"/>
    <property type="match status" value="1"/>
</dbReference>
<evidence type="ECO:0000256" key="2">
    <source>
        <dbReference type="ARBA" id="ARBA00022723"/>
    </source>
</evidence>
<dbReference type="GO" id="GO:0016705">
    <property type="term" value="F:oxidoreductase activity, acting on paired donors, with incorporation or reduction of molecular oxygen"/>
    <property type="evidence" value="ECO:0007669"/>
    <property type="project" value="InterPro"/>
</dbReference>
<evidence type="ECO:0000256" key="3">
    <source>
        <dbReference type="ARBA" id="ARBA00023002"/>
    </source>
</evidence>
<evidence type="ECO:0000313" key="8">
    <source>
        <dbReference type="Proteomes" id="UP000327118"/>
    </source>
</evidence>
<dbReference type="InterPro" id="IPR001128">
    <property type="entry name" value="Cyt_P450"/>
</dbReference>
<keyword evidence="8" id="KW-1185">Reference proteome</keyword>
<keyword evidence="6" id="KW-0503">Monooxygenase</keyword>
<dbReference type="GO" id="GO:0005506">
    <property type="term" value="F:iron ion binding"/>
    <property type="evidence" value="ECO:0007669"/>
    <property type="project" value="InterPro"/>
</dbReference>
<sequence>MVLLLLTFTISLFGLYLLRFLLSRKQSSRPLPPGPPRNPIIGNLNDLPSHVERDWEYWLKHKDLYGPISSVSIFGDNIIILNDARFASDILEKRSSIWSSRPAFNFAKLAGWDKALGMTAYSDPSFKTKRKALGHQIGSKVSVSRFDAVQDLEVRRFLLRVLEDPDNLVHHIRKETGAIILKIAYGYTIEPHQPDPLVDLADEAMATFRLALLPGTWAVDFLPILKYAPSWFPGAQFARMAKAFRRSVAAFSDVPYAFVKHQIAQQDFEPCFLSNLLQKHGNQLEPGSDEESVAKWTAAVLYAGGFDTTASAVTTFFLVMALFPEVQRKAQEEIDRVVGTTRLPGFQDRENLPYINAIIKEVLRYNPVLPMGIAHASVEDDMYEGYAFPKGSVMVPNVWAFMHDENTYPDPFAFKPERFLGYDGREPEVNPYSFVFGFGRRVCPGQTLADATLYISIARSLAAFTITNLVQDGKEVDTRIEFQPGGISHPESYNVNITPRSPRHEELIRAVETEHPWEESHSRELQEIRQRM</sequence>
<evidence type="ECO:0000256" key="6">
    <source>
        <dbReference type="RuleBase" id="RU000461"/>
    </source>
</evidence>
<dbReference type="GO" id="GO:0004497">
    <property type="term" value="F:monooxygenase activity"/>
    <property type="evidence" value="ECO:0007669"/>
    <property type="project" value="UniProtKB-KW"/>
</dbReference>
<comment type="similarity">
    <text evidence="1 6">Belongs to the cytochrome P450 family.</text>
</comment>
<dbReference type="PRINTS" id="PR00463">
    <property type="entry name" value="EP450I"/>
</dbReference>
<reference evidence="8" key="1">
    <citation type="submission" date="2019-04" db="EMBL/GenBank/DDBJ databases">
        <title>Friends and foes A comparative genomics studyof 23 Aspergillus species from section Flavi.</title>
        <authorList>
            <consortium name="DOE Joint Genome Institute"/>
            <person name="Kjaerbolling I."/>
            <person name="Vesth T."/>
            <person name="Frisvad J.C."/>
            <person name="Nybo J.L."/>
            <person name="Theobald S."/>
            <person name="Kildgaard S."/>
            <person name="Isbrandt T."/>
            <person name="Kuo A."/>
            <person name="Sato A."/>
            <person name="Lyhne E.K."/>
            <person name="Kogle M.E."/>
            <person name="Wiebenga A."/>
            <person name="Kun R.S."/>
            <person name="Lubbers R.J."/>
            <person name="Makela M.R."/>
            <person name="Barry K."/>
            <person name="Chovatia M."/>
            <person name="Clum A."/>
            <person name="Daum C."/>
            <person name="Haridas S."/>
            <person name="He G."/>
            <person name="LaButti K."/>
            <person name="Lipzen A."/>
            <person name="Mondo S."/>
            <person name="Riley R."/>
            <person name="Salamov A."/>
            <person name="Simmons B.A."/>
            <person name="Magnuson J.K."/>
            <person name="Henrissat B."/>
            <person name="Mortensen U.H."/>
            <person name="Larsen T.O."/>
            <person name="Devries R.P."/>
            <person name="Grigoriev I.V."/>
            <person name="Machida M."/>
            <person name="Baker S.E."/>
            <person name="Andersen M.R."/>
        </authorList>
    </citation>
    <scope>NUCLEOTIDE SEQUENCE [LARGE SCALE GENOMIC DNA]</scope>
    <source>
        <strain evidence="8">CBS 553.77</strain>
    </source>
</reference>
<keyword evidence="2 5" id="KW-0479">Metal-binding</keyword>
<comment type="cofactor">
    <cofactor evidence="5">
        <name>heme</name>
        <dbReference type="ChEBI" id="CHEBI:30413"/>
    </cofactor>
</comment>
<accession>A0A5N6YWV6</accession>
<dbReference type="InterPro" id="IPR002401">
    <property type="entry name" value="Cyt_P450_E_grp-I"/>
</dbReference>
<dbReference type="PANTHER" id="PTHR46300:SF12">
    <property type="entry name" value="P450, PUTATIVE (EUROFUNG)-RELATED"/>
    <property type="match status" value="1"/>
</dbReference>
<dbReference type="Proteomes" id="UP000327118">
    <property type="component" value="Unassembled WGS sequence"/>
</dbReference>
<dbReference type="InterPro" id="IPR036396">
    <property type="entry name" value="Cyt_P450_sf"/>
</dbReference>
<organism evidence="7 8">
    <name type="scientific">Aspergillus coremiiformis</name>
    <dbReference type="NCBI Taxonomy" id="138285"/>
    <lineage>
        <taxon>Eukaryota</taxon>
        <taxon>Fungi</taxon>
        <taxon>Dikarya</taxon>
        <taxon>Ascomycota</taxon>
        <taxon>Pezizomycotina</taxon>
        <taxon>Eurotiomycetes</taxon>
        <taxon>Eurotiomycetidae</taxon>
        <taxon>Eurotiales</taxon>
        <taxon>Aspergillaceae</taxon>
        <taxon>Aspergillus</taxon>
        <taxon>Aspergillus subgen. Circumdati</taxon>
    </lineage>
</organism>
<keyword evidence="3 6" id="KW-0560">Oxidoreductase</keyword>
<gene>
    <name evidence="7" type="ORF">BDV28DRAFT_152397</name>
</gene>
<evidence type="ECO:0000256" key="4">
    <source>
        <dbReference type="ARBA" id="ARBA00023004"/>
    </source>
</evidence>
<keyword evidence="4 5" id="KW-0408">Iron</keyword>
<dbReference type="PRINTS" id="PR00385">
    <property type="entry name" value="P450"/>
</dbReference>
<dbReference type="PROSITE" id="PS00086">
    <property type="entry name" value="CYTOCHROME_P450"/>
    <property type="match status" value="1"/>
</dbReference>
<feature type="binding site" description="axial binding residue" evidence="5">
    <location>
        <position position="443"/>
    </location>
    <ligand>
        <name>heme</name>
        <dbReference type="ChEBI" id="CHEBI:30413"/>
    </ligand>
    <ligandPart>
        <name>Fe</name>
        <dbReference type="ChEBI" id="CHEBI:18248"/>
    </ligandPart>
</feature>